<dbReference type="InterPro" id="IPR003141">
    <property type="entry name" value="Pol/His_phosphatase_N"/>
</dbReference>
<evidence type="ECO:0000256" key="3">
    <source>
        <dbReference type="ARBA" id="ARBA00022695"/>
    </source>
</evidence>
<dbReference type="InterPro" id="IPR016195">
    <property type="entry name" value="Pol/histidinol_Pase-like"/>
</dbReference>
<dbReference type="GO" id="GO:0003887">
    <property type="term" value="F:DNA-directed DNA polymerase activity"/>
    <property type="evidence" value="ECO:0007669"/>
    <property type="project" value="UniProtKB-KW"/>
</dbReference>
<evidence type="ECO:0000259" key="7">
    <source>
        <dbReference type="SMART" id="SM00481"/>
    </source>
</evidence>
<dbReference type="InterPro" id="IPR040982">
    <property type="entry name" value="DNA_pol3_finger"/>
</dbReference>
<dbReference type="PANTHER" id="PTHR32294:SF0">
    <property type="entry name" value="DNA POLYMERASE III SUBUNIT ALPHA"/>
    <property type="match status" value="1"/>
</dbReference>
<comment type="caution">
    <text evidence="8">The sequence shown here is derived from an EMBL/GenBank/DDBJ whole genome shotgun (WGS) entry which is preliminary data.</text>
</comment>
<dbReference type="Pfam" id="PF17657">
    <property type="entry name" value="DNA_pol3_finger"/>
    <property type="match status" value="1"/>
</dbReference>
<dbReference type="PATRIC" id="fig|354243.3.peg.157"/>
<dbReference type="InterPro" id="IPR004013">
    <property type="entry name" value="PHP_dom"/>
</dbReference>
<dbReference type="CDD" id="cd04485">
    <property type="entry name" value="DnaE_OBF"/>
    <property type="match status" value="1"/>
</dbReference>
<dbReference type="Pfam" id="PF07733">
    <property type="entry name" value="DNA_pol3_alpha"/>
    <property type="match status" value="1"/>
</dbReference>
<dbReference type="OrthoDB" id="9803237at2"/>
<keyword evidence="5" id="KW-0239">DNA-directed DNA polymerase</keyword>
<dbReference type="Pfam" id="PF14579">
    <property type="entry name" value="HHH_6"/>
    <property type="match status" value="1"/>
</dbReference>
<organism evidence="8 9">
    <name type="scientific">Mycolicibacter kumamotonensis</name>
    <dbReference type="NCBI Taxonomy" id="354243"/>
    <lineage>
        <taxon>Bacteria</taxon>
        <taxon>Bacillati</taxon>
        <taxon>Actinomycetota</taxon>
        <taxon>Actinomycetes</taxon>
        <taxon>Mycobacteriales</taxon>
        <taxon>Mycobacteriaceae</taxon>
        <taxon>Mycolicibacter</taxon>
    </lineage>
</organism>
<dbReference type="SUPFAM" id="SSF89550">
    <property type="entry name" value="PHP domain-like"/>
    <property type="match status" value="1"/>
</dbReference>
<dbReference type="GO" id="GO:0006260">
    <property type="term" value="P:DNA replication"/>
    <property type="evidence" value="ECO:0007669"/>
    <property type="project" value="UniProtKB-KW"/>
</dbReference>
<evidence type="ECO:0000256" key="4">
    <source>
        <dbReference type="ARBA" id="ARBA00022705"/>
    </source>
</evidence>
<protein>
    <recommendedName>
        <fullName evidence="1">DNA-directed DNA polymerase</fullName>
        <ecNumber evidence="1">2.7.7.7</ecNumber>
    </recommendedName>
</protein>
<keyword evidence="4" id="KW-0235">DNA replication</keyword>
<dbReference type="PANTHER" id="PTHR32294">
    <property type="entry name" value="DNA POLYMERASE III SUBUNIT ALPHA"/>
    <property type="match status" value="1"/>
</dbReference>
<dbReference type="EC" id="2.7.7.7" evidence="1"/>
<evidence type="ECO:0000256" key="1">
    <source>
        <dbReference type="ARBA" id="ARBA00012417"/>
    </source>
</evidence>
<evidence type="ECO:0000256" key="6">
    <source>
        <dbReference type="ARBA" id="ARBA00049244"/>
    </source>
</evidence>
<dbReference type="AlphaFoldDB" id="A0A1B8SLB3"/>
<feature type="domain" description="Polymerase/histidinol phosphatase N-terminal" evidence="7">
    <location>
        <begin position="5"/>
        <end position="72"/>
    </location>
</feature>
<evidence type="ECO:0000313" key="8">
    <source>
        <dbReference type="EMBL" id="OBY33494.1"/>
    </source>
</evidence>
<dbReference type="InterPro" id="IPR011708">
    <property type="entry name" value="DNA_pol3_alpha_NTPase_dom"/>
</dbReference>
<evidence type="ECO:0000256" key="2">
    <source>
        <dbReference type="ARBA" id="ARBA00022679"/>
    </source>
</evidence>
<dbReference type="InterPro" id="IPR004805">
    <property type="entry name" value="DnaE2/DnaE/PolC"/>
</dbReference>
<dbReference type="Proteomes" id="UP000092668">
    <property type="component" value="Unassembled WGS sequence"/>
</dbReference>
<dbReference type="NCBIfam" id="TIGR00594">
    <property type="entry name" value="polc"/>
    <property type="match status" value="1"/>
</dbReference>
<dbReference type="SMART" id="SM00481">
    <property type="entry name" value="POLIIIAc"/>
    <property type="match status" value="1"/>
</dbReference>
<evidence type="ECO:0000256" key="5">
    <source>
        <dbReference type="ARBA" id="ARBA00022932"/>
    </source>
</evidence>
<dbReference type="Pfam" id="PF02811">
    <property type="entry name" value="PHP"/>
    <property type="match status" value="1"/>
</dbReference>
<dbReference type="Gene3D" id="3.20.20.140">
    <property type="entry name" value="Metal-dependent hydrolases"/>
    <property type="match status" value="1"/>
</dbReference>
<keyword evidence="2" id="KW-0808">Transferase</keyword>
<comment type="catalytic activity">
    <reaction evidence="6">
        <text>DNA(n) + a 2'-deoxyribonucleoside 5'-triphosphate = DNA(n+1) + diphosphate</text>
        <dbReference type="Rhea" id="RHEA:22508"/>
        <dbReference type="Rhea" id="RHEA-COMP:17339"/>
        <dbReference type="Rhea" id="RHEA-COMP:17340"/>
        <dbReference type="ChEBI" id="CHEBI:33019"/>
        <dbReference type="ChEBI" id="CHEBI:61560"/>
        <dbReference type="ChEBI" id="CHEBI:173112"/>
        <dbReference type="EC" id="2.7.7.7"/>
    </reaction>
</comment>
<keyword evidence="3" id="KW-0548">Nucleotidyltransferase</keyword>
<dbReference type="RefSeq" id="WP_065286766.1">
    <property type="nucleotide sequence ID" value="NZ_LFOE01000001.1"/>
</dbReference>
<evidence type="ECO:0000313" key="9">
    <source>
        <dbReference type="Proteomes" id="UP000092668"/>
    </source>
</evidence>
<proteinExistence type="predicted"/>
<reference evidence="8 9" key="1">
    <citation type="submission" date="2015-06" db="EMBL/GenBank/DDBJ databases">
        <title>Genome sequence of Mycobacterium kumamotonense strain Roo.</title>
        <authorList>
            <person name="Greninger A.L."/>
            <person name="Cunningham G."/>
            <person name="Miller S."/>
        </authorList>
    </citation>
    <scope>NUCLEOTIDE SEQUENCE [LARGE SCALE GENOMIC DNA]</scope>
    <source>
        <strain evidence="8 9">Roo</strain>
    </source>
</reference>
<dbReference type="GO" id="GO:0008408">
    <property type="term" value="F:3'-5' exonuclease activity"/>
    <property type="evidence" value="ECO:0007669"/>
    <property type="project" value="InterPro"/>
</dbReference>
<keyword evidence="9" id="KW-1185">Reference proteome</keyword>
<accession>A0A1B8SLB3</accession>
<sequence>MSRQCNLHQHSEGSHLDGYAKVDEIATRAKELGQDAAAITDHGECNQHLAFQKACNEHGVKSVLGIESYWHHDIAAARAAKKYPKDLSHICLLAKDQRGLENLWAMSSIAYDAKHFYHRPMLDPALMREHSEGVFASDGCMMTGLGRAVEAGDDEAARRFVATLLDIFGDNFYVELHTWQYIDAQTTEQRRLNALMTDINQAKVRIANELGVPLVVVNDSHHARPEDWVNKELMWQLGTKKNNDQQDYGQKADHLMGDDELYYWMRRHGVADDVVAEAIKNSHDIAMSCTAEVKPSLELPTYSGSDHDDIAAFISLIESGFKSKVIDAGLDAEAYYQRMETEAQLIVERSYAGYFLVVQDYVRAAHDGSWKHYVDPGAPSHPMITGPSRGSAGGCLISYLLGITTVDPIRYGLIFERFMNPARKSMPDIDVDFPQSLRPDLKGYLEARWGADHVCTLGTVSRNGPKGMLKDLARKYKEWSGTGQDIPHADIEAMSKIVEQAAALVAAEREAAGEVVGDDDDVDDMSWDEVLSEKGGDLAPWAKRYPPLFEKLGEMIGLARQSGVHPSGILINGTPLQGLVPMRRRNEVTTTQFDMWDIEALGGCKFDLLGIRHLDTLDHARRLIHERHGVMLDFSTFGDEQMSDPAIWDQIDRGQTTGIFQVESPLASKTAEVLKPRNEVDVAALISIIRPGVKDAGLMDEYLLRRAGQTPVIYDHPLMEPITDETYGVLVYQEQLMFAAQSLAGFTGAEADDLRKALGKKLQEQIDGTADKFRQGCLNNPAFMDPLGGDDKKASKVITKIWASINASGRYAFNKSHAVGYAVLSTWEVWVKHYYPQEYLVALMATDAKQLTRYIREARRRGIKVLPPDINKSGQKFTIDGDAIRYGIDSIRSVGNAAVKAILKTRPYTDFTDYLNRATGWAVNKTVVRNLISIGAFDSIEYDPARDGDWVPGCRSRLMQQHNDYRLWMDVAEGKRAKMDDQQRADHIAMLYAKRLEQKGRKWFDAEFGVPDFSNPDVVFGIEQELAGNFILVDPMEPYIPAIEAVAIKDPSDIDSYTTGDIVIVGGQVSKVKRHIVKNGRSKGQEMAFIGITYNGADFDVTIFNDTWVGVKSLVKEGVPVACTCIRDSRGVHLASLERLDLLFAQAS</sequence>
<dbReference type="InterPro" id="IPR029460">
    <property type="entry name" value="DNAPol_HHH"/>
</dbReference>
<dbReference type="Gene3D" id="1.10.150.870">
    <property type="match status" value="1"/>
</dbReference>
<dbReference type="EMBL" id="LFOE01000001">
    <property type="protein sequence ID" value="OBY33494.1"/>
    <property type="molecule type" value="Genomic_DNA"/>
</dbReference>
<gene>
    <name evidence="8" type="ORF">ACT18_00680</name>
</gene>
<name>A0A1B8SLB3_9MYCO</name>